<dbReference type="InterPro" id="IPR049789">
    <property type="entry name" value="ArsI/CadI-like"/>
</dbReference>
<evidence type="ECO:0000259" key="1">
    <source>
        <dbReference type="PROSITE" id="PS51819"/>
    </source>
</evidence>
<dbReference type="Proteomes" id="UP000324974">
    <property type="component" value="Chromosome"/>
</dbReference>
<keyword evidence="3" id="KW-1185">Reference proteome</keyword>
<dbReference type="KEGG" id="lrs:PX52LOC_08014"/>
<dbReference type="InterPro" id="IPR037523">
    <property type="entry name" value="VOC_core"/>
</dbReference>
<keyword evidence="2" id="KW-0808">Transferase</keyword>
<proteinExistence type="predicted"/>
<dbReference type="InterPro" id="IPR013216">
    <property type="entry name" value="Methyltransf_11"/>
</dbReference>
<dbReference type="PANTHER" id="PTHR41294:SF1">
    <property type="entry name" value="CADMIUM-INDUCED PROTEIN CADI"/>
    <property type="match status" value="1"/>
</dbReference>
<reference evidence="3" key="1">
    <citation type="submission" date="2019-08" db="EMBL/GenBank/DDBJ databases">
        <title>Limnoglobus roseus gen. nov., sp. nov., a novel freshwater planctomycete with a giant genome from the family Gemmataceae.</title>
        <authorList>
            <person name="Kulichevskaya I.S."/>
            <person name="Naumoff D.G."/>
            <person name="Miroshnikov K."/>
            <person name="Ivanova A."/>
            <person name="Philippov D.A."/>
            <person name="Hakobyan A."/>
            <person name="Rijpstra I.C."/>
            <person name="Sinninghe Damste J.S."/>
            <person name="Liesack W."/>
            <person name="Dedysh S.N."/>
        </authorList>
    </citation>
    <scope>NUCLEOTIDE SEQUENCE [LARGE SCALE GENOMIC DNA]</scope>
    <source>
        <strain evidence="3">PX52</strain>
    </source>
</reference>
<organism evidence="2 3">
    <name type="scientific">Limnoglobus roseus</name>
    <dbReference type="NCBI Taxonomy" id="2598579"/>
    <lineage>
        <taxon>Bacteria</taxon>
        <taxon>Pseudomonadati</taxon>
        <taxon>Planctomycetota</taxon>
        <taxon>Planctomycetia</taxon>
        <taxon>Gemmatales</taxon>
        <taxon>Gemmataceae</taxon>
        <taxon>Limnoglobus</taxon>
    </lineage>
</organism>
<dbReference type="Gene3D" id="3.10.180.10">
    <property type="entry name" value="2,3-Dihydroxybiphenyl 1,2-Dioxygenase, domain 1"/>
    <property type="match status" value="1"/>
</dbReference>
<gene>
    <name evidence="2" type="ORF">PX52LOC_08014</name>
</gene>
<dbReference type="PANTHER" id="PTHR41294">
    <property type="entry name" value="CADMIUM-INDUCED PROTEIN CADI"/>
    <property type="match status" value="1"/>
</dbReference>
<sequence>MSAVLSPVTPADVSKFHFSLWVADLGRTVAFYRVLFGREPHKSYPDYAKFEVEEPPLVLSFLPQPAPRGESLNHAGLRLPDAAGLVEVQRRLERAGYSTIREDGVECCYALQTKFWVTDPDGVRWEVYTVHQNLGHYGRTHSPVAVPASADPIGGAVDGCWTHALPDPFPVRLPFEDASLDGVTLLNTFNSAGGPAAFAHALAESARTLRPGGRLTVRGLAGDRPYPGTPDFPGLSAKYRYVPVPGEPLAAIAAAGFRDIEIETWKEACCVGDTSGVNLRTLSLTAWKTAGNDLPAVSARYEGPFARMTDDDGIVFLRGVAVPVSAGRAELLRKSAAGSAFHFAPLN</sequence>
<dbReference type="InterPro" id="IPR029063">
    <property type="entry name" value="SAM-dependent_MTases_sf"/>
</dbReference>
<accession>A0A5C1AS25</accession>
<dbReference type="InterPro" id="IPR004360">
    <property type="entry name" value="Glyas_Fos-R_dOase_dom"/>
</dbReference>
<dbReference type="SUPFAM" id="SSF54593">
    <property type="entry name" value="Glyoxalase/Bleomycin resistance protein/Dihydroxybiphenyl dioxygenase"/>
    <property type="match status" value="1"/>
</dbReference>
<dbReference type="EMBL" id="CP042425">
    <property type="protein sequence ID" value="QEL20893.1"/>
    <property type="molecule type" value="Genomic_DNA"/>
</dbReference>
<protein>
    <submittedName>
        <fullName evidence="2">Methyltransferase domain-containing protein</fullName>
    </submittedName>
</protein>
<dbReference type="GO" id="GO:0008757">
    <property type="term" value="F:S-adenosylmethionine-dependent methyltransferase activity"/>
    <property type="evidence" value="ECO:0007669"/>
    <property type="project" value="InterPro"/>
</dbReference>
<dbReference type="AlphaFoldDB" id="A0A5C1AS25"/>
<evidence type="ECO:0000313" key="2">
    <source>
        <dbReference type="EMBL" id="QEL20893.1"/>
    </source>
</evidence>
<evidence type="ECO:0000313" key="3">
    <source>
        <dbReference type="Proteomes" id="UP000324974"/>
    </source>
</evidence>
<dbReference type="Gene3D" id="3.40.50.150">
    <property type="entry name" value="Vaccinia Virus protein VP39"/>
    <property type="match status" value="1"/>
</dbReference>
<dbReference type="RefSeq" id="WP_149115140.1">
    <property type="nucleotide sequence ID" value="NZ_CP042425.1"/>
</dbReference>
<dbReference type="GO" id="GO:0032259">
    <property type="term" value="P:methylation"/>
    <property type="evidence" value="ECO:0007669"/>
    <property type="project" value="UniProtKB-KW"/>
</dbReference>
<dbReference type="PROSITE" id="PS51819">
    <property type="entry name" value="VOC"/>
    <property type="match status" value="1"/>
</dbReference>
<keyword evidence="2" id="KW-0489">Methyltransferase</keyword>
<dbReference type="OrthoDB" id="9789608at2"/>
<dbReference type="GO" id="GO:0046686">
    <property type="term" value="P:response to cadmium ion"/>
    <property type="evidence" value="ECO:0007669"/>
    <property type="project" value="TreeGrafter"/>
</dbReference>
<dbReference type="InterPro" id="IPR029068">
    <property type="entry name" value="Glyas_Bleomycin-R_OHBP_Dase"/>
</dbReference>
<feature type="domain" description="VOC" evidence="1">
    <location>
        <begin position="14"/>
        <end position="130"/>
    </location>
</feature>
<dbReference type="SUPFAM" id="SSF53335">
    <property type="entry name" value="S-adenosyl-L-methionine-dependent methyltransferases"/>
    <property type="match status" value="1"/>
</dbReference>
<dbReference type="NCBIfam" id="NF041414">
    <property type="entry name" value="ArsI_CadI_VOC"/>
    <property type="match status" value="1"/>
</dbReference>
<name>A0A5C1AS25_9BACT</name>
<dbReference type="Pfam" id="PF08241">
    <property type="entry name" value="Methyltransf_11"/>
    <property type="match status" value="1"/>
</dbReference>
<dbReference type="Pfam" id="PF00903">
    <property type="entry name" value="Glyoxalase"/>
    <property type="match status" value="1"/>
</dbReference>
<dbReference type="InterPro" id="IPR052393">
    <property type="entry name" value="Cadmium-induced_rsp"/>
</dbReference>